<feature type="transmembrane region" description="Helical" evidence="8">
    <location>
        <begin position="149"/>
        <end position="182"/>
    </location>
</feature>
<comment type="subcellular location">
    <subcellularLocation>
        <location evidence="1">Cell membrane</location>
        <topology evidence="1">Multi-pass membrane protein</topology>
    </subcellularLocation>
</comment>
<keyword evidence="3" id="KW-0328">Glycosyltransferase</keyword>
<feature type="transmembrane region" description="Helical" evidence="8">
    <location>
        <begin position="337"/>
        <end position="358"/>
    </location>
</feature>
<feature type="transmembrane region" description="Helical" evidence="8">
    <location>
        <begin position="189"/>
        <end position="211"/>
    </location>
</feature>
<comment type="caution">
    <text evidence="9">The sequence shown here is derived from an EMBL/GenBank/DDBJ whole genome shotgun (WGS) entry which is preliminary data.</text>
</comment>
<evidence type="ECO:0000313" key="9">
    <source>
        <dbReference type="EMBL" id="OGL53256.1"/>
    </source>
</evidence>
<reference evidence="9 10" key="1">
    <citation type="journal article" date="2016" name="Nat. Commun.">
        <title>Thousands of microbial genomes shed light on interconnected biogeochemical processes in an aquifer system.</title>
        <authorList>
            <person name="Anantharaman K."/>
            <person name="Brown C.T."/>
            <person name="Hug L.A."/>
            <person name="Sharon I."/>
            <person name="Castelle C.J."/>
            <person name="Probst A.J."/>
            <person name="Thomas B.C."/>
            <person name="Singh A."/>
            <person name="Wilkins M.J."/>
            <person name="Karaoz U."/>
            <person name="Brodie E.L."/>
            <person name="Williams K.H."/>
            <person name="Hubbard S.S."/>
            <person name="Banfield J.F."/>
        </authorList>
    </citation>
    <scope>NUCLEOTIDE SEQUENCE [LARGE SCALE GENOMIC DNA]</scope>
</reference>
<evidence type="ECO:0000256" key="4">
    <source>
        <dbReference type="ARBA" id="ARBA00022679"/>
    </source>
</evidence>
<evidence type="ECO:0008006" key="11">
    <source>
        <dbReference type="Google" id="ProtNLM"/>
    </source>
</evidence>
<protein>
    <recommendedName>
        <fullName evidence="11">Glycosyltransferase RgtA/B/C/D-like domain-containing protein</fullName>
    </recommendedName>
</protein>
<evidence type="ECO:0000256" key="3">
    <source>
        <dbReference type="ARBA" id="ARBA00022676"/>
    </source>
</evidence>
<dbReference type="GO" id="GO:0005886">
    <property type="term" value="C:plasma membrane"/>
    <property type="evidence" value="ECO:0007669"/>
    <property type="project" value="UniProtKB-SubCell"/>
</dbReference>
<keyword evidence="6 8" id="KW-1133">Transmembrane helix</keyword>
<dbReference type="AlphaFoldDB" id="A0A1F7SHI0"/>
<name>A0A1F7SHI0_9BACT</name>
<keyword evidence="7 8" id="KW-0472">Membrane</keyword>
<feature type="transmembrane region" description="Helical" evidence="8">
    <location>
        <begin position="81"/>
        <end position="100"/>
    </location>
</feature>
<dbReference type="PANTHER" id="PTHR33908">
    <property type="entry name" value="MANNOSYLTRANSFERASE YKCB-RELATED"/>
    <property type="match status" value="1"/>
</dbReference>
<dbReference type="GO" id="GO:0016763">
    <property type="term" value="F:pentosyltransferase activity"/>
    <property type="evidence" value="ECO:0007669"/>
    <property type="project" value="TreeGrafter"/>
</dbReference>
<evidence type="ECO:0000256" key="5">
    <source>
        <dbReference type="ARBA" id="ARBA00022692"/>
    </source>
</evidence>
<keyword evidence="2" id="KW-1003">Cell membrane</keyword>
<evidence type="ECO:0000256" key="1">
    <source>
        <dbReference type="ARBA" id="ARBA00004651"/>
    </source>
</evidence>
<evidence type="ECO:0000256" key="6">
    <source>
        <dbReference type="ARBA" id="ARBA00022989"/>
    </source>
</evidence>
<gene>
    <name evidence="9" type="ORF">A3K55_02080</name>
</gene>
<evidence type="ECO:0000256" key="8">
    <source>
        <dbReference type="SAM" id="Phobius"/>
    </source>
</evidence>
<evidence type="ECO:0000256" key="7">
    <source>
        <dbReference type="ARBA" id="ARBA00023136"/>
    </source>
</evidence>
<organism evidence="9 10">
    <name type="scientific">Candidatus Shapirobacteria bacterium RBG_13_44_7</name>
    <dbReference type="NCBI Taxonomy" id="1802149"/>
    <lineage>
        <taxon>Bacteria</taxon>
        <taxon>Candidatus Shapironibacteriota</taxon>
    </lineage>
</organism>
<dbReference type="Proteomes" id="UP000185874">
    <property type="component" value="Unassembled WGS sequence"/>
</dbReference>
<keyword evidence="4" id="KW-0808">Transferase</keyword>
<dbReference type="GO" id="GO:0009103">
    <property type="term" value="P:lipopolysaccharide biosynthetic process"/>
    <property type="evidence" value="ECO:0007669"/>
    <property type="project" value="UniProtKB-ARBA"/>
</dbReference>
<sequence>MFFNFLLVFLAIFTRFWGLNWGNNFFFHPDENNMAIAVSQLSSTNLHPHFFAYGQFPLYLAHFSMKAVGLTNTPPNSVYTLRFWSATFSCLFILFSYLLFRSKILTLLLTFTPGLIQIAHFGTTESLLLLVFAVNLYLSFLALKKPKPLYFFLISLVTGISLATKISSLIFLAPTFLILPFLKLKNKLYLPLIVSYVLLFAFIFFLIFSPYNLIAHPDFLSTMRYETEVALGKIHVFYTNQFLHTTPYLFQITHIFPYTSGLPIFIFGLIGLCFLRRPTAKLALVLISSLIYFLYFGQVYAKWTRFVSPIFFIFPLLTTILIEKLNKLSQKNFSISLINKFILIISIIPGILFMKLYFLPDIRLTASNWISQNIPPNSIILSEAGNVIDIPVSNHTLRLTNFDFYSLDSNSNLTNSLPQQIFQSDYILIPSRRIFKNQNNPSYPYSQRYYSSLFNGSLGFKEIRKFTLFNDESAEETWSVFDHPNIRIYQKTKQLELKQYEDLLNSPSSS</sequence>
<evidence type="ECO:0000313" key="10">
    <source>
        <dbReference type="Proteomes" id="UP000185874"/>
    </source>
</evidence>
<dbReference type="PANTHER" id="PTHR33908:SF11">
    <property type="entry name" value="MEMBRANE PROTEIN"/>
    <property type="match status" value="1"/>
</dbReference>
<keyword evidence="5 8" id="KW-0812">Transmembrane</keyword>
<feature type="transmembrane region" description="Helical" evidence="8">
    <location>
        <begin position="282"/>
        <end position="300"/>
    </location>
</feature>
<evidence type="ECO:0000256" key="2">
    <source>
        <dbReference type="ARBA" id="ARBA00022475"/>
    </source>
</evidence>
<accession>A0A1F7SHI0</accession>
<feature type="transmembrane region" description="Helical" evidence="8">
    <location>
        <begin position="255"/>
        <end position="275"/>
    </location>
</feature>
<dbReference type="EMBL" id="MGDJ01000017">
    <property type="protein sequence ID" value="OGL53256.1"/>
    <property type="molecule type" value="Genomic_DNA"/>
</dbReference>
<dbReference type="InterPro" id="IPR050297">
    <property type="entry name" value="LipidA_mod_glycosyltrf_83"/>
</dbReference>
<feature type="transmembrane region" description="Helical" evidence="8">
    <location>
        <begin position="306"/>
        <end position="325"/>
    </location>
</feature>
<proteinExistence type="predicted"/>